<dbReference type="Gene3D" id="3.40.1440.60">
    <property type="entry name" value="PriA, 3(prime) DNA-binding domain"/>
    <property type="match status" value="1"/>
</dbReference>
<dbReference type="GO" id="GO:0006302">
    <property type="term" value="P:double-strand break repair"/>
    <property type="evidence" value="ECO:0007669"/>
    <property type="project" value="TreeGrafter"/>
</dbReference>
<dbReference type="GO" id="GO:0043138">
    <property type="term" value="F:3'-5' DNA helicase activity"/>
    <property type="evidence" value="ECO:0007669"/>
    <property type="project" value="TreeGrafter"/>
</dbReference>
<reference evidence="6" key="1">
    <citation type="journal article" date="2013" name="Environ. Microbiol.">
        <title>Microbiota from the distal guts of lean and obese adolescents exhibit partial functional redundancy besides clear differences in community structure.</title>
        <authorList>
            <person name="Ferrer M."/>
            <person name="Ruiz A."/>
            <person name="Lanza F."/>
            <person name="Haange S.B."/>
            <person name="Oberbach A."/>
            <person name="Till H."/>
            <person name="Bargiela R."/>
            <person name="Campoy C."/>
            <person name="Segura M.T."/>
            <person name="Richter M."/>
            <person name="von Bergen M."/>
            <person name="Seifert J."/>
            <person name="Suarez A."/>
        </authorList>
    </citation>
    <scope>NUCLEOTIDE SEQUENCE</scope>
</reference>
<dbReference type="PANTHER" id="PTHR30580:SF0">
    <property type="entry name" value="PRIMOSOMAL PROTEIN N"/>
    <property type="match status" value="1"/>
</dbReference>
<sequence>VLRLRLGSGRAGRFRSLKALLFDPATTMRYADIVLPLAQPLYTFAVAEGVTLCEGMAVVVPFGRSKIYTGIVWRLHDRRPDFKTVKTVSRVLYGTPLLDERQRRFWEWVADYYMCTLGEVMRVALPSLMKPSGHGEEEFAADEFPAPPGVVRGPGRRSAHRRRAGRRAGT</sequence>
<dbReference type="GO" id="GO:0006270">
    <property type="term" value="P:DNA replication initiation"/>
    <property type="evidence" value="ECO:0007669"/>
    <property type="project" value="TreeGrafter"/>
</dbReference>
<dbReference type="AlphaFoldDB" id="K1UHL5"/>
<feature type="compositionally biased region" description="Basic residues" evidence="4">
    <location>
        <begin position="154"/>
        <end position="170"/>
    </location>
</feature>
<evidence type="ECO:0000256" key="1">
    <source>
        <dbReference type="ARBA" id="ARBA00022741"/>
    </source>
</evidence>
<feature type="non-terminal residue" evidence="6">
    <location>
        <position position="170"/>
    </location>
</feature>
<evidence type="ECO:0000256" key="2">
    <source>
        <dbReference type="ARBA" id="ARBA00022840"/>
    </source>
</evidence>
<keyword evidence="2" id="KW-0067">ATP-binding</keyword>
<evidence type="ECO:0000259" key="5">
    <source>
        <dbReference type="Pfam" id="PF17764"/>
    </source>
</evidence>
<dbReference type="PANTHER" id="PTHR30580">
    <property type="entry name" value="PRIMOSOMAL PROTEIN N"/>
    <property type="match status" value="1"/>
</dbReference>
<proteinExistence type="predicted"/>
<name>K1UHL5_9ZZZZ</name>
<feature type="region of interest" description="Disordered" evidence="4">
    <location>
        <begin position="133"/>
        <end position="170"/>
    </location>
</feature>
<keyword evidence="3" id="KW-0238">DNA-binding</keyword>
<feature type="non-terminal residue" evidence="6">
    <location>
        <position position="1"/>
    </location>
</feature>
<evidence type="ECO:0000313" key="6">
    <source>
        <dbReference type="EMBL" id="EKC77785.1"/>
    </source>
</evidence>
<dbReference type="GO" id="GO:0005524">
    <property type="term" value="F:ATP binding"/>
    <property type="evidence" value="ECO:0007669"/>
    <property type="project" value="UniProtKB-KW"/>
</dbReference>
<keyword evidence="1" id="KW-0547">Nucleotide-binding</keyword>
<accession>K1UHL5</accession>
<protein>
    <submittedName>
        <fullName evidence="6">Primosomal protein N' (Replication factor Y)</fullName>
    </submittedName>
</protein>
<comment type="caution">
    <text evidence="6">The sequence shown here is derived from an EMBL/GenBank/DDBJ whole genome shotgun (WGS) entry which is preliminary data.</text>
</comment>
<feature type="domain" description="Primosomal protein N' 3' DNA-binding" evidence="5">
    <location>
        <begin position="39"/>
        <end position="126"/>
    </location>
</feature>
<gene>
    <name evidence="6" type="ORF">LEA_03990</name>
</gene>
<evidence type="ECO:0000256" key="4">
    <source>
        <dbReference type="SAM" id="MobiDB-lite"/>
    </source>
</evidence>
<dbReference type="InterPro" id="IPR042115">
    <property type="entry name" value="PriA_3primeBD_sf"/>
</dbReference>
<dbReference type="InterPro" id="IPR041222">
    <property type="entry name" value="PriA_3primeBD"/>
</dbReference>
<dbReference type="EMBL" id="AJWY01002641">
    <property type="protein sequence ID" value="EKC77785.1"/>
    <property type="molecule type" value="Genomic_DNA"/>
</dbReference>
<organism evidence="6">
    <name type="scientific">human gut metagenome</name>
    <dbReference type="NCBI Taxonomy" id="408170"/>
    <lineage>
        <taxon>unclassified sequences</taxon>
        <taxon>metagenomes</taxon>
        <taxon>organismal metagenomes</taxon>
    </lineage>
</organism>
<dbReference type="GO" id="GO:0003677">
    <property type="term" value="F:DNA binding"/>
    <property type="evidence" value="ECO:0007669"/>
    <property type="project" value="UniProtKB-KW"/>
</dbReference>
<dbReference type="Pfam" id="PF17764">
    <property type="entry name" value="PriA_3primeBD"/>
    <property type="match status" value="1"/>
</dbReference>
<evidence type="ECO:0000256" key="3">
    <source>
        <dbReference type="ARBA" id="ARBA00023125"/>
    </source>
</evidence>
<dbReference type="GO" id="GO:0006310">
    <property type="term" value="P:DNA recombination"/>
    <property type="evidence" value="ECO:0007669"/>
    <property type="project" value="TreeGrafter"/>
</dbReference>